<proteinExistence type="predicted"/>
<protein>
    <submittedName>
        <fullName evidence="1">AlNc14C125G6799 protein</fullName>
    </submittedName>
</protein>
<reference evidence="1" key="2">
    <citation type="submission" date="2011-02" db="EMBL/GenBank/DDBJ databases">
        <authorList>
            <person name="MacLean D."/>
        </authorList>
    </citation>
    <scope>NUCLEOTIDE SEQUENCE</scope>
</reference>
<dbReference type="AlphaFoldDB" id="F0WJS3"/>
<accession>F0WJS3</accession>
<organism evidence="1">
    <name type="scientific">Albugo laibachii Nc14</name>
    <dbReference type="NCBI Taxonomy" id="890382"/>
    <lineage>
        <taxon>Eukaryota</taxon>
        <taxon>Sar</taxon>
        <taxon>Stramenopiles</taxon>
        <taxon>Oomycota</taxon>
        <taxon>Peronosporomycetes</taxon>
        <taxon>Albuginales</taxon>
        <taxon>Albuginaceae</taxon>
        <taxon>Albugo</taxon>
    </lineage>
</organism>
<reference evidence="1" key="1">
    <citation type="journal article" date="2011" name="PLoS Biol.">
        <title>Gene gain and loss during evolution of obligate parasitism in the white rust pathogen of Arabidopsis thaliana.</title>
        <authorList>
            <person name="Kemen E."/>
            <person name="Gardiner A."/>
            <person name="Schultz-Larsen T."/>
            <person name="Kemen A.C."/>
            <person name="Balmuth A.L."/>
            <person name="Robert-Seilaniantz A."/>
            <person name="Bailey K."/>
            <person name="Holub E."/>
            <person name="Studholme D.J."/>
            <person name="Maclean D."/>
            <person name="Jones J.D."/>
        </authorList>
    </citation>
    <scope>NUCLEOTIDE SEQUENCE</scope>
</reference>
<sequence length="93" mass="10745">MSTANSKKNAYVEIPLYALRNTFWYKSDDKRFGLVGTIPWQNRSFNIEGQKQQGMPQVFDTKCRSSTNQFCPVRTECANLFDDRSCFNVGFLS</sequence>
<name>F0WJS3_9STRA</name>
<gene>
    <name evidence="1" type="primary">AlNc14C125G6799</name>
    <name evidence="1" type="ORF">ALNC14_076670</name>
</gene>
<dbReference type="HOGENOM" id="CLU_2404117_0_0_1"/>
<evidence type="ECO:0000313" key="1">
    <source>
        <dbReference type="EMBL" id="CCA21524.1"/>
    </source>
</evidence>
<dbReference type="EMBL" id="FR824170">
    <property type="protein sequence ID" value="CCA21524.1"/>
    <property type="molecule type" value="Genomic_DNA"/>
</dbReference>